<reference evidence="3 7" key="2">
    <citation type="submission" date="2019-07" db="EMBL/GenBank/DDBJ databases">
        <title>Whole genome shotgun sequence of Staphylococcus kloosii NBRC 109624.</title>
        <authorList>
            <person name="Hosoyama A."/>
            <person name="Uohara A."/>
            <person name="Ohji S."/>
            <person name="Ichikawa N."/>
        </authorList>
    </citation>
    <scope>NUCLEOTIDE SEQUENCE [LARGE SCALE GENOMIC DNA]</scope>
    <source>
        <strain evidence="3 7">NBRC 109624</strain>
    </source>
</reference>
<dbReference type="Proteomes" id="UP000321040">
    <property type="component" value="Unassembled WGS sequence"/>
</dbReference>
<protein>
    <submittedName>
        <fullName evidence="3">UPF0312 protein</fullName>
    </submittedName>
    <submittedName>
        <fullName evidence="4">YceI family protein</fullName>
    </submittedName>
</protein>
<dbReference type="InterPro" id="IPR007372">
    <property type="entry name" value="Lipid/polyisoprenoid-bd_YceI"/>
</dbReference>
<accession>A0A151A254</accession>
<dbReference type="EMBL" id="LUGM01000002">
    <property type="protein sequence ID" value="KYH13393.1"/>
    <property type="molecule type" value="Genomic_DNA"/>
</dbReference>
<dbReference type="InterPro" id="IPR036761">
    <property type="entry name" value="TTHA0802/YceI-like_sf"/>
</dbReference>
<evidence type="ECO:0000313" key="6">
    <source>
        <dbReference type="Proteomes" id="UP000075418"/>
    </source>
</evidence>
<name>A0A151A254_9STAP</name>
<dbReference type="SMART" id="SM00867">
    <property type="entry name" value="YceI"/>
    <property type="match status" value="1"/>
</dbReference>
<dbReference type="PANTHER" id="PTHR34406:SF1">
    <property type="entry name" value="PROTEIN YCEI"/>
    <property type="match status" value="1"/>
</dbReference>
<dbReference type="GeneID" id="69904508"/>
<comment type="caution">
    <text evidence="5">The sequence shown here is derived from an EMBL/GenBank/DDBJ whole genome shotgun (WGS) entry which is preliminary data.</text>
</comment>
<evidence type="ECO:0000313" key="7">
    <source>
        <dbReference type="Proteomes" id="UP000321040"/>
    </source>
</evidence>
<evidence type="ECO:0000313" key="5">
    <source>
        <dbReference type="EMBL" id="KYH13393.1"/>
    </source>
</evidence>
<reference evidence="4" key="3">
    <citation type="journal article" date="2021" name="PeerJ">
        <title>Extensive microbial diversity within the chicken gut microbiome revealed by metagenomics and culture.</title>
        <authorList>
            <person name="Gilroy R."/>
            <person name="Ravi A."/>
            <person name="Getino M."/>
            <person name="Pursley I."/>
            <person name="Horton D.L."/>
            <person name="Alikhan N.F."/>
            <person name="Baker D."/>
            <person name="Gharbi K."/>
            <person name="Hall N."/>
            <person name="Watson M."/>
            <person name="Adriaenssens E.M."/>
            <person name="Foster-Nyarko E."/>
            <person name="Jarju S."/>
            <person name="Secka A."/>
            <person name="Antonio M."/>
            <person name="Oren A."/>
            <person name="Chaudhuri R.R."/>
            <person name="La Ragione R."/>
            <person name="Hildebrand F."/>
            <person name="Pallen M.J."/>
        </authorList>
    </citation>
    <scope>NUCLEOTIDE SEQUENCE</scope>
    <source>
        <strain evidence="4">CHK149-3286</strain>
    </source>
</reference>
<evidence type="ECO:0000256" key="1">
    <source>
        <dbReference type="ARBA" id="ARBA00008812"/>
    </source>
</evidence>
<feature type="domain" description="Lipid/polyisoprenoid-binding YceI-like" evidence="2">
    <location>
        <begin position="3"/>
        <end position="168"/>
    </location>
</feature>
<dbReference type="RefSeq" id="WP_061853624.1">
    <property type="nucleotide sequence ID" value="NZ_BKAQ01000011.1"/>
</dbReference>
<dbReference type="Pfam" id="PF04264">
    <property type="entry name" value="YceI"/>
    <property type="match status" value="1"/>
</dbReference>
<dbReference type="Proteomes" id="UP000075418">
    <property type="component" value="Unassembled WGS sequence"/>
</dbReference>
<dbReference type="SUPFAM" id="SSF101874">
    <property type="entry name" value="YceI-like"/>
    <property type="match status" value="1"/>
</dbReference>
<reference evidence="4" key="4">
    <citation type="submission" date="2021-09" db="EMBL/GenBank/DDBJ databases">
        <authorList>
            <person name="Gilroy R."/>
        </authorList>
    </citation>
    <scope>NUCLEOTIDE SEQUENCE</scope>
    <source>
        <strain evidence="4">CHK149-3286</strain>
    </source>
</reference>
<evidence type="ECO:0000259" key="2">
    <source>
        <dbReference type="SMART" id="SM00867"/>
    </source>
</evidence>
<reference evidence="5 6" key="1">
    <citation type="submission" date="2016-02" db="EMBL/GenBank/DDBJ databases">
        <title>Draft genome sequence of hydrocarbon degrading Staphylococcus saprophyticus Strain CNV2, isolated from crude-oil contaminated soil from Noonmati Oil Refinery, Guwahati, Assam, India.</title>
        <authorList>
            <person name="Mukherjee A."/>
            <person name="Chettri B."/>
            <person name="Langpoklakpam J."/>
            <person name="Singh A.K."/>
            <person name="Chattopadhyay D.J."/>
        </authorList>
    </citation>
    <scope>NUCLEOTIDE SEQUENCE [LARGE SCALE GENOMIC DNA]</scope>
    <source>
        <strain evidence="5 6">CNV2</strain>
    </source>
</reference>
<dbReference type="PANTHER" id="PTHR34406">
    <property type="entry name" value="PROTEIN YCEI"/>
    <property type="match status" value="1"/>
</dbReference>
<organism evidence="5 6">
    <name type="scientific">Staphylococcus kloosii</name>
    <dbReference type="NCBI Taxonomy" id="29384"/>
    <lineage>
        <taxon>Bacteria</taxon>
        <taxon>Bacillati</taxon>
        <taxon>Bacillota</taxon>
        <taxon>Bacilli</taxon>
        <taxon>Bacillales</taxon>
        <taxon>Staphylococcaceae</taxon>
        <taxon>Staphylococcus</taxon>
    </lineage>
</organism>
<dbReference type="EMBL" id="DYVT01000050">
    <property type="protein sequence ID" value="HJF67603.1"/>
    <property type="molecule type" value="Genomic_DNA"/>
</dbReference>
<evidence type="ECO:0000313" key="4">
    <source>
        <dbReference type="EMBL" id="HJF67603.1"/>
    </source>
</evidence>
<evidence type="ECO:0000313" key="3">
    <source>
        <dbReference type="EMBL" id="GEP82300.1"/>
    </source>
</evidence>
<dbReference type="EMBL" id="BKAQ01000011">
    <property type="protein sequence ID" value="GEP82300.1"/>
    <property type="molecule type" value="Genomic_DNA"/>
</dbReference>
<dbReference type="KEGG" id="skl:C7J89_04075"/>
<proteinExistence type="inferred from homology"/>
<sequence>MTQFNFDKAHSALEFSIRHLAISNVKGRFTDFEANISGDINDLSSIKGDVVINASSVDTGVEDRDKHIQSGDFFDVENYPEFKFTIKSVNDNSVTGDVTIKGETHEETFDAKLQGISKNPMNGADTAGFIVDGKINRDKYGITFNQALETGGMMLGKDVKFEVSLEFALED</sequence>
<gene>
    <name evidence="5" type="ORF">A0131_01025</name>
    <name evidence="4" type="ORF">K8V85_04760</name>
    <name evidence="3" type="ORF">SKL01_14780</name>
</gene>
<dbReference type="AlphaFoldDB" id="A0A151A254"/>
<accession>A0A2T4RA23</accession>
<dbReference type="OrthoDB" id="9811006at2"/>
<comment type="similarity">
    <text evidence="1">Belongs to the UPF0312 family.</text>
</comment>
<keyword evidence="7" id="KW-1185">Reference proteome</keyword>
<dbReference type="Gene3D" id="2.40.128.110">
    <property type="entry name" value="Lipid/polyisoprenoid-binding, YceI-like"/>
    <property type="match status" value="1"/>
</dbReference>
<dbReference type="Proteomes" id="UP000706163">
    <property type="component" value="Unassembled WGS sequence"/>
</dbReference>